<dbReference type="PANTHER" id="PTHR23542:SF1">
    <property type="entry name" value="MAJOR FACILITATOR SUPERFAMILY (MFS) PROFILE DOMAIN-CONTAINING PROTEIN"/>
    <property type="match status" value="1"/>
</dbReference>
<reference evidence="2 3" key="1">
    <citation type="submission" date="2019-06" db="EMBL/GenBank/DDBJ databases">
        <title>Whole genome shotgun sequence of Streptomyces gardneri NBRC 12865.</title>
        <authorList>
            <person name="Hosoyama A."/>
            <person name="Uohara A."/>
            <person name="Ohji S."/>
            <person name="Ichikawa N."/>
        </authorList>
    </citation>
    <scope>NUCLEOTIDE SEQUENCE [LARGE SCALE GENOMIC DNA]</scope>
    <source>
        <strain evidence="2 3">NBRC 12865</strain>
    </source>
</reference>
<keyword evidence="1" id="KW-0812">Transmembrane</keyword>
<feature type="transmembrane region" description="Helical" evidence="1">
    <location>
        <begin position="355"/>
        <end position="376"/>
    </location>
</feature>
<dbReference type="Gene3D" id="1.20.1250.20">
    <property type="entry name" value="MFS general substrate transporter like domains"/>
    <property type="match status" value="2"/>
</dbReference>
<feature type="transmembrane region" description="Helical" evidence="1">
    <location>
        <begin position="93"/>
        <end position="111"/>
    </location>
</feature>
<gene>
    <name evidence="2" type="ORF">SGA01_59620</name>
</gene>
<feature type="transmembrane region" description="Helical" evidence="1">
    <location>
        <begin position="236"/>
        <end position="257"/>
    </location>
</feature>
<keyword evidence="1" id="KW-0472">Membrane</keyword>
<organism evidence="2 3">
    <name type="scientific">Streptomyces gardneri</name>
    <dbReference type="NCBI Taxonomy" id="66892"/>
    <lineage>
        <taxon>Bacteria</taxon>
        <taxon>Bacillati</taxon>
        <taxon>Actinomycetota</taxon>
        <taxon>Actinomycetes</taxon>
        <taxon>Kitasatosporales</taxon>
        <taxon>Streptomycetaceae</taxon>
        <taxon>Streptomyces</taxon>
    </lineage>
</organism>
<feature type="transmembrane region" description="Helical" evidence="1">
    <location>
        <begin position="382"/>
        <end position="403"/>
    </location>
</feature>
<keyword evidence="3" id="KW-1185">Reference proteome</keyword>
<protein>
    <submittedName>
        <fullName evidence="2">MFS transporter</fullName>
    </submittedName>
</protein>
<keyword evidence="1" id="KW-1133">Transmembrane helix</keyword>
<dbReference type="InterPro" id="IPR036259">
    <property type="entry name" value="MFS_trans_sf"/>
</dbReference>
<dbReference type="SUPFAM" id="SSF103473">
    <property type="entry name" value="MFS general substrate transporter"/>
    <property type="match status" value="1"/>
</dbReference>
<accession>A0A4Y3RU48</accession>
<name>A0A4Y3RU48_9ACTN</name>
<feature type="transmembrane region" description="Helical" evidence="1">
    <location>
        <begin position="184"/>
        <end position="204"/>
    </location>
</feature>
<proteinExistence type="predicted"/>
<feature type="transmembrane region" description="Helical" evidence="1">
    <location>
        <begin position="269"/>
        <end position="288"/>
    </location>
</feature>
<dbReference type="GO" id="GO:0022857">
    <property type="term" value="F:transmembrane transporter activity"/>
    <property type="evidence" value="ECO:0007669"/>
    <property type="project" value="InterPro"/>
</dbReference>
<evidence type="ECO:0000256" key="1">
    <source>
        <dbReference type="SAM" id="Phobius"/>
    </source>
</evidence>
<dbReference type="Proteomes" id="UP000315226">
    <property type="component" value="Unassembled WGS sequence"/>
</dbReference>
<comment type="caution">
    <text evidence="2">The sequence shown here is derived from an EMBL/GenBank/DDBJ whole genome shotgun (WGS) entry which is preliminary data.</text>
</comment>
<dbReference type="EMBL" id="BJMN01000042">
    <property type="protein sequence ID" value="GEB60357.1"/>
    <property type="molecule type" value="Genomic_DNA"/>
</dbReference>
<feature type="transmembrane region" description="Helical" evidence="1">
    <location>
        <begin position="320"/>
        <end position="343"/>
    </location>
</feature>
<feature type="transmembrane region" description="Helical" evidence="1">
    <location>
        <begin position="295"/>
        <end position="314"/>
    </location>
</feature>
<dbReference type="PANTHER" id="PTHR23542">
    <property type="match status" value="1"/>
</dbReference>
<dbReference type="AlphaFoldDB" id="A0A4Y3RU48"/>
<evidence type="ECO:0000313" key="2">
    <source>
        <dbReference type="EMBL" id="GEB60357.1"/>
    </source>
</evidence>
<evidence type="ECO:0000313" key="3">
    <source>
        <dbReference type="Proteomes" id="UP000315226"/>
    </source>
</evidence>
<dbReference type="RefSeq" id="WP_229917849.1">
    <property type="nucleotide sequence ID" value="NZ_BJMN01000042.1"/>
</dbReference>
<dbReference type="InterPro" id="IPR011701">
    <property type="entry name" value="MFS"/>
</dbReference>
<sequence length="419" mass="40975">MSATSPALSPAPTYAAVLRIPHVRRTFGAALLGRLSNGTAPLSLLLSVKTSTGSYAAAGTVMAVWGLTAVLLSPARAALVDRLGPRRALPPLALGYALLLTALAVAAAGTAPPLLTLMALAGAAGAVTPPLGPVMRAQLSAMIPDRDLLRRAYSLDTVAEELLFVSGPLLVGLLTGYAPAAAGLAVSAGLVLTGTLALVTSPVVRGGAGRKRADASEASGAETGTAIPARTGVVRAVAVAASMGVCLGAFDLLVIAFADAHHRPGVVPWAMSALSAGSAVGGLALGAVDVRIPTAVRLSLLTLGLGAVLAAAGLSPHPYVLVGCVALGGLFLAPALTSAYLLADESAGPGRRTQAGAWVNTAFNAGGTAATAGAGLLVGRLPLALCFALAALPAVVTAVVTLLPAPSAAGNAVGAEPGE</sequence>
<dbReference type="Pfam" id="PF07690">
    <property type="entry name" value="MFS_1"/>
    <property type="match status" value="1"/>
</dbReference>
<feature type="transmembrane region" description="Helical" evidence="1">
    <location>
        <begin position="53"/>
        <end position="72"/>
    </location>
</feature>